<dbReference type="RefSeq" id="WP_146588436.1">
    <property type="nucleotide sequence ID" value="NZ_SJPO01000007.1"/>
</dbReference>
<gene>
    <name evidence="1" type="ORF">Pla123a_30720</name>
</gene>
<keyword evidence="2" id="KW-1185">Reference proteome</keyword>
<reference evidence="1 2" key="1">
    <citation type="submission" date="2019-02" db="EMBL/GenBank/DDBJ databases">
        <title>Deep-cultivation of Planctomycetes and their phenomic and genomic characterization uncovers novel biology.</title>
        <authorList>
            <person name="Wiegand S."/>
            <person name="Jogler M."/>
            <person name="Boedeker C."/>
            <person name="Pinto D."/>
            <person name="Vollmers J."/>
            <person name="Rivas-Marin E."/>
            <person name="Kohn T."/>
            <person name="Peeters S.H."/>
            <person name="Heuer A."/>
            <person name="Rast P."/>
            <person name="Oberbeckmann S."/>
            <person name="Bunk B."/>
            <person name="Jeske O."/>
            <person name="Meyerdierks A."/>
            <person name="Storesund J.E."/>
            <person name="Kallscheuer N."/>
            <person name="Luecker S."/>
            <person name="Lage O.M."/>
            <person name="Pohl T."/>
            <person name="Merkel B.J."/>
            <person name="Hornburger P."/>
            <person name="Mueller R.-W."/>
            <person name="Bruemmer F."/>
            <person name="Labrenz M."/>
            <person name="Spormann A.M."/>
            <person name="Op Den Camp H."/>
            <person name="Overmann J."/>
            <person name="Amann R."/>
            <person name="Jetten M.S.M."/>
            <person name="Mascher T."/>
            <person name="Medema M.H."/>
            <person name="Devos D.P."/>
            <person name="Kaster A.-K."/>
            <person name="Ovreas L."/>
            <person name="Rohde M."/>
            <person name="Galperin M.Y."/>
            <person name="Jogler C."/>
        </authorList>
    </citation>
    <scope>NUCLEOTIDE SEQUENCE [LARGE SCALE GENOMIC DNA]</scope>
    <source>
        <strain evidence="1 2">Pla123a</strain>
    </source>
</reference>
<evidence type="ECO:0000313" key="2">
    <source>
        <dbReference type="Proteomes" id="UP000318478"/>
    </source>
</evidence>
<evidence type="ECO:0000313" key="1">
    <source>
        <dbReference type="EMBL" id="TWT75562.1"/>
    </source>
</evidence>
<organism evidence="1 2">
    <name type="scientific">Posidoniimonas polymericola</name>
    <dbReference type="NCBI Taxonomy" id="2528002"/>
    <lineage>
        <taxon>Bacteria</taxon>
        <taxon>Pseudomonadati</taxon>
        <taxon>Planctomycetota</taxon>
        <taxon>Planctomycetia</taxon>
        <taxon>Pirellulales</taxon>
        <taxon>Lacipirellulaceae</taxon>
        <taxon>Posidoniimonas</taxon>
    </lineage>
</organism>
<dbReference type="EMBL" id="SJPO01000007">
    <property type="protein sequence ID" value="TWT75562.1"/>
    <property type="molecule type" value="Genomic_DNA"/>
</dbReference>
<name>A0A5C5YL16_9BACT</name>
<accession>A0A5C5YL16</accession>
<sequence length="156" mass="16739">MPLAQTLAGKLNAAQIDGTVVSAAENGDRLLVRVDQAGALALSLFELRLETDKLTAAPMPHVKQVATQLTEKITYLLEPICPVESDAEACVVQLRSTKPQQGVEGVCYYELLVKTGGAIGLCRYEKAKGALRREVAMNLTKEVVTRLAADFLAAVD</sequence>
<protein>
    <submittedName>
        <fullName evidence="1">Uncharacterized protein</fullName>
    </submittedName>
</protein>
<dbReference type="Proteomes" id="UP000318478">
    <property type="component" value="Unassembled WGS sequence"/>
</dbReference>
<comment type="caution">
    <text evidence="1">The sequence shown here is derived from an EMBL/GenBank/DDBJ whole genome shotgun (WGS) entry which is preliminary data.</text>
</comment>
<dbReference type="AlphaFoldDB" id="A0A5C5YL16"/>
<dbReference type="OrthoDB" id="282548at2"/>
<proteinExistence type="predicted"/>